<evidence type="ECO:0000256" key="1">
    <source>
        <dbReference type="ARBA" id="ARBA00009717"/>
    </source>
</evidence>
<dbReference type="Proteomes" id="UP000451565">
    <property type="component" value="Unassembled WGS sequence"/>
</dbReference>
<dbReference type="Gene3D" id="3.40.720.10">
    <property type="entry name" value="Alkaline Phosphatase, subunit A"/>
    <property type="match status" value="2"/>
</dbReference>
<dbReference type="AlphaFoldDB" id="A0A843YQW2"/>
<dbReference type="InterPro" id="IPR007312">
    <property type="entry name" value="Phosphoesterase"/>
</dbReference>
<dbReference type="PROSITE" id="PS51318">
    <property type="entry name" value="TAT"/>
    <property type="match status" value="1"/>
</dbReference>
<reference evidence="5 6" key="1">
    <citation type="submission" date="2019-10" db="EMBL/GenBank/DDBJ databases">
        <title>Glaciimonas soli sp. nov., a psychrophilic bacterium isolated from the forest soil of a high elevation mountain in Taiwan.</title>
        <authorList>
            <person name="Wang L.-T."/>
            <person name="Shieh W.Y."/>
        </authorList>
    </citation>
    <scope>NUCLEOTIDE SEQUENCE [LARGE SCALE GENOMIC DNA]</scope>
    <source>
        <strain evidence="5 6">GS1</strain>
    </source>
</reference>
<comment type="caution">
    <text evidence="5">The sequence shown here is derived from an EMBL/GenBank/DDBJ whole genome shotgun (WGS) entry which is preliminary data.</text>
</comment>
<evidence type="ECO:0000256" key="3">
    <source>
        <dbReference type="ARBA" id="ARBA00022801"/>
    </source>
</evidence>
<dbReference type="InterPro" id="IPR017850">
    <property type="entry name" value="Alkaline_phosphatase_core_sf"/>
</dbReference>
<dbReference type="InterPro" id="IPR008475">
    <property type="entry name" value="PLipase_C_C"/>
</dbReference>
<accession>A0A843YQW2</accession>
<dbReference type="OrthoDB" id="980947at2"/>
<dbReference type="GO" id="GO:0034480">
    <property type="term" value="F:phosphatidylcholine phospholipase C activity"/>
    <property type="evidence" value="ECO:0007669"/>
    <property type="project" value="UniProtKB-EC"/>
</dbReference>
<protein>
    <recommendedName>
        <fullName evidence="2">phospholipase C</fullName>
        <ecNumber evidence="2">3.1.4.3</ecNumber>
    </recommendedName>
</protein>
<dbReference type="InterPro" id="IPR006311">
    <property type="entry name" value="TAT_signal"/>
</dbReference>
<keyword evidence="3" id="KW-0378">Hydrolase</keyword>
<evidence type="ECO:0000313" key="6">
    <source>
        <dbReference type="Proteomes" id="UP000451565"/>
    </source>
</evidence>
<dbReference type="NCBIfam" id="TIGR03396">
    <property type="entry name" value="PC_PLC"/>
    <property type="match status" value="1"/>
</dbReference>
<feature type="domain" description="Bacterial phospholipase C C-terminal" evidence="4">
    <location>
        <begin position="561"/>
        <end position="642"/>
    </location>
</feature>
<keyword evidence="6" id="KW-1185">Reference proteome</keyword>
<name>A0A843YQW2_9BURK</name>
<organism evidence="5 6">
    <name type="scientific">Glaciimonas soli</name>
    <dbReference type="NCBI Taxonomy" id="2590999"/>
    <lineage>
        <taxon>Bacteria</taxon>
        <taxon>Pseudomonadati</taxon>
        <taxon>Pseudomonadota</taxon>
        <taxon>Betaproteobacteria</taxon>
        <taxon>Burkholderiales</taxon>
        <taxon>Oxalobacteraceae</taxon>
        <taxon>Glaciimonas</taxon>
    </lineage>
</organism>
<dbReference type="InterPro" id="IPR017767">
    <property type="entry name" value="PC-PLC"/>
</dbReference>
<dbReference type="GO" id="GO:0016042">
    <property type="term" value="P:lipid catabolic process"/>
    <property type="evidence" value="ECO:0007669"/>
    <property type="project" value="InterPro"/>
</dbReference>
<dbReference type="EC" id="3.1.4.3" evidence="2"/>
<dbReference type="Pfam" id="PF04185">
    <property type="entry name" value="Phosphoesterase"/>
    <property type="match status" value="1"/>
</dbReference>
<evidence type="ECO:0000256" key="2">
    <source>
        <dbReference type="ARBA" id="ARBA00012018"/>
    </source>
</evidence>
<feature type="domain" description="Bacterial phospholipase C C-terminal" evidence="4">
    <location>
        <begin position="466"/>
        <end position="548"/>
    </location>
</feature>
<gene>
    <name evidence="5" type="ORF">GEV47_12425</name>
</gene>
<proteinExistence type="inferred from homology"/>
<evidence type="ECO:0000313" key="5">
    <source>
        <dbReference type="EMBL" id="MQR01480.1"/>
    </source>
</evidence>
<dbReference type="EMBL" id="WINI01000007">
    <property type="protein sequence ID" value="MQR01480.1"/>
    <property type="molecule type" value="Genomic_DNA"/>
</dbReference>
<dbReference type="Pfam" id="PF05506">
    <property type="entry name" value="PLipase_C_C"/>
    <property type="match status" value="2"/>
</dbReference>
<comment type="similarity">
    <text evidence="1">Belongs to the bacterial phospholipase C family.</text>
</comment>
<sequence length="659" mass="72145">MTPPIDRRKFIQNSMAAIGTTMLPPALMKAIAAPATTGTLGSIAHVVILCQENRSFDHYFGTIKGARGFNDDHAATIQSTTHNVFSQNDGSGNLYTPWHLNTTAVAGQWLGDVAHDLTTGTAAWDYGRSDKWIPEKTLNSATYFNRNDIPYHYALADAFTLCDNYFCSARTSTNPNRLFLMSGGVDPAGTNGGPIDTNSFTYGTLTWQTYPEALQNAGVSWRVYQAADNYDDNALAWFKQFTNLPTTSPLYINGRQTRALSDFQNDVTNNTLPAVSWIVAPAAQSEHPAYSPNVGVDYVNQYLSALASNPAVWAKTVFILTYDENGGFYDHVTTPTPPTGTTNEFISGVSIGLGSRVPTIVCSPWSTGGYVASEVFDHTSTLQFLEKWTGVTCPNISAWRRSVCGDLTSCFNFSSVNNSFPVLPNTAALVTLANSQQTLPTPTAPAPNTVMPVFEAGQKPLRIQPYQLDGWLTQDLTNKEVWTNWNNGGSKSVALQINVNNYRTDNPYQYLIAPNSGGKDYWHAIAYGKGFYDMEMIGPNQFYRRFQGYLNATAWQGQPEPQVRLTNNGAGQPVSILLDNTGTTNSAVFTVLDRVTSTGQISQTITVAPKSSVTLSLTTTQGWYDVKITLAGDTYFMQSLVGYTEGVLGYTRPPVLRWS</sequence>
<evidence type="ECO:0000259" key="4">
    <source>
        <dbReference type="Pfam" id="PF05506"/>
    </source>
</evidence>
<dbReference type="PANTHER" id="PTHR31956:SF1">
    <property type="entry name" value="NON-SPECIFIC PHOSPHOLIPASE C1"/>
    <property type="match status" value="1"/>
</dbReference>
<dbReference type="CDD" id="cd16014">
    <property type="entry name" value="PLC"/>
    <property type="match status" value="1"/>
</dbReference>
<dbReference type="PANTHER" id="PTHR31956">
    <property type="entry name" value="NON-SPECIFIC PHOSPHOLIPASE C4-RELATED"/>
    <property type="match status" value="1"/>
</dbReference>
<dbReference type="RefSeq" id="WP_153235107.1">
    <property type="nucleotide sequence ID" value="NZ_WINI01000007.1"/>
</dbReference>